<name>A0AAD5XYD8_9FUNG</name>
<feature type="transmembrane region" description="Helical" evidence="8">
    <location>
        <begin position="190"/>
        <end position="207"/>
    </location>
</feature>
<evidence type="ECO:0000256" key="1">
    <source>
        <dbReference type="ARBA" id="ARBA00002957"/>
    </source>
</evidence>
<dbReference type="EMBL" id="JADGJW010000522">
    <property type="protein sequence ID" value="KAJ3215755.1"/>
    <property type="molecule type" value="Genomic_DNA"/>
</dbReference>
<feature type="transmembrane region" description="Helical" evidence="8">
    <location>
        <begin position="451"/>
        <end position="476"/>
    </location>
</feature>
<keyword evidence="5 8" id="KW-0812">Transmembrane</keyword>
<proteinExistence type="inferred from homology"/>
<feature type="compositionally biased region" description="Low complexity" evidence="9">
    <location>
        <begin position="13"/>
        <end position="78"/>
    </location>
</feature>
<protein>
    <recommendedName>
        <fullName evidence="4 8">Protein PNS1</fullName>
    </recommendedName>
</protein>
<feature type="transmembrane region" description="Helical" evidence="8">
    <location>
        <begin position="351"/>
        <end position="376"/>
    </location>
</feature>
<evidence type="ECO:0000313" key="11">
    <source>
        <dbReference type="Proteomes" id="UP001211065"/>
    </source>
</evidence>
<organism evidence="10 11">
    <name type="scientific">Clydaea vesicula</name>
    <dbReference type="NCBI Taxonomy" id="447962"/>
    <lineage>
        <taxon>Eukaryota</taxon>
        <taxon>Fungi</taxon>
        <taxon>Fungi incertae sedis</taxon>
        <taxon>Chytridiomycota</taxon>
        <taxon>Chytridiomycota incertae sedis</taxon>
        <taxon>Chytridiomycetes</taxon>
        <taxon>Lobulomycetales</taxon>
        <taxon>Lobulomycetaceae</taxon>
        <taxon>Clydaea</taxon>
    </lineage>
</organism>
<evidence type="ECO:0000256" key="7">
    <source>
        <dbReference type="ARBA" id="ARBA00023136"/>
    </source>
</evidence>
<evidence type="ECO:0000256" key="6">
    <source>
        <dbReference type="ARBA" id="ARBA00022989"/>
    </source>
</evidence>
<dbReference type="Pfam" id="PF04515">
    <property type="entry name" value="Choline_transpo"/>
    <property type="match status" value="1"/>
</dbReference>
<dbReference type="PANTHER" id="PTHR12385:SF4">
    <property type="entry name" value="PROTEIN PNS1"/>
    <property type="match status" value="1"/>
</dbReference>
<keyword evidence="11" id="KW-1185">Reference proteome</keyword>
<evidence type="ECO:0000256" key="9">
    <source>
        <dbReference type="SAM" id="MobiDB-lite"/>
    </source>
</evidence>
<evidence type="ECO:0000313" key="10">
    <source>
        <dbReference type="EMBL" id="KAJ3215755.1"/>
    </source>
</evidence>
<dbReference type="AlphaFoldDB" id="A0AAD5XYD8"/>
<dbReference type="GO" id="GO:0022857">
    <property type="term" value="F:transmembrane transporter activity"/>
    <property type="evidence" value="ECO:0007669"/>
    <property type="project" value="UniProtKB-UniRule"/>
</dbReference>
<sequence>MSQQGYGQGYGQNYGQQTYGQPGYQNGQQQGYGQQSYGQQGYGQQQYGEQYGEKTYGQNHQGYGQQQQFQSYGGANQQFPPPGSSDPLTTSSGEKFVAEPKYKDIWVKAVTELSNTGPSGTKTFKLNLSTAHLINLIIIAIGGGFVLSLIYFVLMQKFAGTMIKIQSVLFVLSMFGFAAFNLYLGSYVGGGIVFFIALLLAWLFWSWRHRIPFAKVILKTVTKVISKYPGTIVAGLIGLILQTIFVAIFFVTVFGWVIRINGPQLTASQPNSTTSNTSPSGKTNTNNGAALYAIYFFLLFSFYWTTQVIKNTVHVTVSGLFATYYFLGVTAGNGEVQVNERNPTVKAGKRALTTSFGSICYGSLIIALIQTVRAMLRAASRQAASDGNIALAFLACCAECILSWIEALVQYFNQYAYTQVAIYGKDYCSAAKATWALIQSRGVDAIINDNLVGVVLGMGSLFIGLLCGAGGLLYYFSSSIPRESIVSEFTILSEVINSGVTTTFVCLAEDPGALQRTKPDLYQKVVATYPTVQF</sequence>
<dbReference type="InterPro" id="IPR007603">
    <property type="entry name" value="Choline_transptr-like"/>
</dbReference>
<feature type="transmembrane region" description="Helical" evidence="8">
    <location>
        <begin position="133"/>
        <end position="154"/>
    </location>
</feature>
<evidence type="ECO:0000256" key="4">
    <source>
        <dbReference type="ARBA" id="ARBA00015388"/>
    </source>
</evidence>
<evidence type="ECO:0000256" key="8">
    <source>
        <dbReference type="RuleBase" id="RU368066"/>
    </source>
</evidence>
<comment type="similarity">
    <text evidence="3 8">Belongs to the CTL (choline transporter-like) family.</text>
</comment>
<feature type="transmembrane region" description="Helical" evidence="8">
    <location>
        <begin position="388"/>
        <end position="405"/>
    </location>
</feature>
<feature type="transmembrane region" description="Helical" evidence="8">
    <location>
        <begin position="289"/>
        <end position="306"/>
    </location>
</feature>
<evidence type="ECO:0000256" key="5">
    <source>
        <dbReference type="ARBA" id="ARBA00022692"/>
    </source>
</evidence>
<accession>A0AAD5XYD8</accession>
<dbReference type="PANTHER" id="PTHR12385">
    <property type="entry name" value="CHOLINE TRANSPORTER-LIKE (SLC FAMILY 44)"/>
    <property type="match status" value="1"/>
</dbReference>
<keyword evidence="6 8" id="KW-1133">Transmembrane helix</keyword>
<reference evidence="10" key="1">
    <citation type="submission" date="2020-05" db="EMBL/GenBank/DDBJ databases">
        <title>Phylogenomic resolution of chytrid fungi.</title>
        <authorList>
            <person name="Stajich J.E."/>
            <person name="Amses K."/>
            <person name="Simmons R."/>
            <person name="Seto K."/>
            <person name="Myers J."/>
            <person name="Bonds A."/>
            <person name="Quandt C.A."/>
            <person name="Barry K."/>
            <person name="Liu P."/>
            <person name="Grigoriev I."/>
            <person name="Longcore J.E."/>
            <person name="James T.Y."/>
        </authorList>
    </citation>
    <scope>NUCLEOTIDE SEQUENCE</scope>
    <source>
        <strain evidence="10">JEL0476</strain>
    </source>
</reference>
<dbReference type="GO" id="GO:0005886">
    <property type="term" value="C:plasma membrane"/>
    <property type="evidence" value="ECO:0007669"/>
    <property type="project" value="UniProtKB-SubCell"/>
</dbReference>
<evidence type="ECO:0000256" key="3">
    <source>
        <dbReference type="ARBA" id="ARBA00007168"/>
    </source>
</evidence>
<feature type="transmembrane region" description="Helical" evidence="8">
    <location>
        <begin position="313"/>
        <end position="331"/>
    </location>
</feature>
<comment type="function">
    <text evidence="1 8">Probably involved in transport through the plasma membrane.</text>
</comment>
<evidence type="ECO:0000256" key="2">
    <source>
        <dbReference type="ARBA" id="ARBA00004141"/>
    </source>
</evidence>
<dbReference type="Proteomes" id="UP001211065">
    <property type="component" value="Unassembled WGS sequence"/>
</dbReference>
<feature type="compositionally biased region" description="Gly residues" evidence="9">
    <location>
        <begin position="1"/>
        <end position="12"/>
    </location>
</feature>
<keyword evidence="7 8" id="KW-0472">Membrane</keyword>
<comment type="subcellular location">
    <subcellularLocation>
        <location evidence="8">Cell membrane</location>
        <topology evidence="8">Multi-pass membrane protein</topology>
    </subcellularLocation>
    <subcellularLocation>
        <location evidence="2">Membrane</location>
        <topology evidence="2">Multi-pass membrane protein</topology>
    </subcellularLocation>
</comment>
<feature type="transmembrane region" description="Helical" evidence="8">
    <location>
        <begin position="228"/>
        <end position="258"/>
    </location>
</feature>
<feature type="region of interest" description="Disordered" evidence="9">
    <location>
        <begin position="1"/>
        <end position="92"/>
    </location>
</feature>
<gene>
    <name evidence="10" type="primary">PNS1_3</name>
    <name evidence="10" type="ORF">HK099_006219</name>
</gene>
<comment type="caution">
    <text evidence="10">The sequence shown here is derived from an EMBL/GenBank/DDBJ whole genome shotgun (WGS) entry which is preliminary data.</text>
</comment>